<dbReference type="PRINTS" id="PR01590">
    <property type="entry name" value="HTHFIS"/>
</dbReference>
<dbReference type="PANTHER" id="PTHR47918">
    <property type="entry name" value="DNA-BINDING PROTEIN FIS"/>
    <property type="match status" value="1"/>
</dbReference>
<dbReference type="Gene3D" id="1.10.10.60">
    <property type="entry name" value="Homeodomain-like"/>
    <property type="match status" value="1"/>
</dbReference>
<dbReference type="EMBL" id="FNPK01000003">
    <property type="protein sequence ID" value="SDY06090.1"/>
    <property type="molecule type" value="Genomic_DNA"/>
</dbReference>
<reference evidence="3" key="1">
    <citation type="submission" date="2016-10" db="EMBL/GenBank/DDBJ databases">
        <authorList>
            <person name="Varghese N."/>
            <person name="Submissions S."/>
        </authorList>
    </citation>
    <scope>NUCLEOTIDE SEQUENCE [LARGE SCALE GENOMIC DNA]</scope>
    <source>
        <strain evidence="3">ANC 5109</strain>
    </source>
</reference>
<dbReference type="InterPro" id="IPR050207">
    <property type="entry name" value="Trans_regulatory_Fis"/>
</dbReference>
<evidence type="ECO:0000259" key="1">
    <source>
        <dbReference type="Pfam" id="PF02954"/>
    </source>
</evidence>
<dbReference type="SUPFAM" id="SSF46689">
    <property type="entry name" value="Homeodomain-like"/>
    <property type="match status" value="1"/>
</dbReference>
<accession>A0A1H3GSR8</accession>
<dbReference type="GO" id="GO:0043565">
    <property type="term" value="F:sequence-specific DNA binding"/>
    <property type="evidence" value="ECO:0007669"/>
    <property type="project" value="InterPro"/>
</dbReference>
<gene>
    <name evidence="2" type="ORF">SAMN05421643_10328</name>
</gene>
<dbReference type="RefSeq" id="WP_092687644.1">
    <property type="nucleotide sequence ID" value="NZ_FNPK01000003.1"/>
</dbReference>
<feature type="domain" description="DNA binding HTH" evidence="1">
    <location>
        <begin position="34"/>
        <end position="70"/>
    </location>
</feature>
<keyword evidence="3" id="KW-1185">Reference proteome</keyword>
<dbReference type="Proteomes" id="UP000199035">
    <property type="component" value="Unassembled WGS sequence"/>
</dbReference>
<evidence type="ECO:0000313" key="2">
    <source>
        <dbReference type="EMBL" id="SDY06090.1"/>
    </source>
</evidence>
<name>A0A1H3GSR8_9GAMM</name>
<evidence type="ECO:0000313" key="3">
    <source>
        <dbReference type="Proteomes" id="UP000199035"/>
    </source>
</evidence>
<protein>
    <submittedName>
        <fullName evidence="2">Regulatory protein, Fis family</fullName>
    </submittedName>
</protein>
<proteinExistence type="predicted"/>
<organism evidence="2 3">
    <name type="scientific">Acinetobacter kyonggiensis</name>
    <dbReference type="NCBI Taxonomy" id="595670"/>
    <lineage>
        <taxon>Bacteria</taxon>
        <taxon>Pseudomonadati</taxon>
        <taxon>Pseudomonadota</taxon>
        <taxon>Gammaproteobacteria</taxon>
        <taxon>Moraxellales</taxon>
        <taxon>Moraxellaceae</taxon>
        <taxon>Acinetobacter</taxon>
    </lineage>
</organism>
<dbReference type="Pfam" id="PF02954">
    <property type="entry name" value="HTH_8"/>
    <property type="match status" value="1"/>
</dbReference>
<sequence length="89" mass="10150">MVTATQKNVLNIDVEKVVEILRDNKGKAYNALLVEFEKVMLEETLVMTRGNQTRAAEVLGLNRGTLRKKISYLSSYRATIKAQEQIHEQ</sequence>
<dbReference type="STRING" id="595670.SAMN05421643_10328"/>
<dbReference type="AlphaFoldDB" id="A0A1H3GSR8"/>
<dbReference type="InterPro" id="IPR009057">
    <property type="entry name" value="Homeodomain-like_sf"/>
</dbReference>
<dbReference type="InterPro" id="IPR002197">
    <property type="entry name" value="HTH_Fis"/>
</dbReference>
<dbReference type="PANTHER" id="PTHR47918:SF1">
    <property type="entry name" value="DNA-BINDING PROTEIN FIS"/>
    <property type="match status" value="1"/>
</dbReference>